<evidence type="ECO:0000259" key="9">
    <source>
        <dbReference type="Pfam" id="PF12704"/>
    </source>
</evidence>
<keyword evidence="11" id="KW-1185">Reference proteome</keyword>
<feature type="transmembrane region" description="Helical" evidence="7">
    <location>
        <begin position="681"/>
        <end position="703"/>
    </location>
</feature>
<dbReference type="OrthoDB" id="9770036at2"/>
<evidence type="ECO:0000256" key="1">
    <source>
        <dbReference type="ARBA" id="ARBA00004651"/>
    </source>
</evidence>
<dbReference type="Pfam" id="PF02687">
    <property type="entry name" value="FtsX"/>
    <property type="match status" value="2"/>
</dbReference>
<feature type="transmembrane region" description="Helical" evidence="7">
    <location>
        <begin position="433"/>
        <end position="458"/>
    </location>
</feature>
<keyword evidence="3 7" id="KW-0812">Transmembrane</keyword>
<feature type="domain" description="ABC3 transporter permease C-terminal" evidence="8">
    <location>
        <begin position="684"/>
        <end position="797"/>
    </location>
</feature>
<feature type="transmembrane region" description="Helical" evidence="7">
    <location>
        <begin position="724"/>
        <end position="747"/>
    </location>
</feature>
<evidence type="ECO:0000256" key="6">
    <source>
        <dbReference type="ARBA" id="ARBA00038076"/>
    </source>
</evidence>
<organism evidence="10 11">
    <name type="scientific">Solimicrobium silvestre</name>
    <dbReference type="NCBI Taxonomy" id="2099400"/>
    <lineage>
        <taxon>Bacteria</taxon>
        <taxon>Pseudomonadati</taxon>
        <taxon>Pseudomonadota</taxon>
        <taxon>Betaproteobacteria</taxon>
        <taxon>Burkholderiales</taxon>
        <taxon>Oxalobacteraceae</taxon>
        <taxon>Solimicrobium</taxon>
    </lineage>
</organism>
<comment type="similarity">
    <text evidence="6">Belongs to the ABC-4 integral membrane protein family.</text>
</comment>
<feature type="domain" description="ABC3 transporter permease C-terminal" evidence="8">
    <location>
        <begin position="301"/>
        <end position="413"/>
    </location>
</feature>
<dbReference type="EMBL" id="PUGF01000001">
    <property type="protein sequence ID" value="PRC94950.1"/>
    <property type="molecule type" value="Genomic_DNA"/>
</dbReference>
<keyword evidence="4 7" id="KW-1133">Transmembrane helix</keyword>
<dbReference type="PROSITE" id="PS51257">
    <property type="entry name" value="PROKAR_LIPOPROTEIN"/>
    <property type="match status" value="1"/>
</dbReference>
<reference evidence="10 11" key="1">
    <citation type="submission" date="2018-02" db="EMBL/GenBank/DDBJ databases">
        <title>Solimicrobium silvestre gen. nov., sp. nov., isolated from alpine forest soil.</title>
        <authorList>
            <person name="Margesin R."/>
            <person name="Albuquerque L."/>
            <person name="Zhang D.-C."/>
            <person name="Froufe H.J.C."/>
            <person name="Severino R."/>
            <person name="Roxo I."/>
            <person name="Egas C."/>
            <person name="Da Costa M.S."/>
        </authorList>
    </citation>
    <scope>NUCLEOTIDE SEQUENCE [LARGE SCALE GENOMIC DNA]</scope>
    <source>
        <strain evidence="10 11">S20-91</strain>
    </source>
</reference>
<keyword evidence="2" id="KW-1003">Cell membrane</keyword>
<feature type="domain" description="MacB-like periplasmic core" evidence="9">
    <location>
        <begin position="445"/>
        <end position="644"/>
    </location>
</feature>
<dbReference type="InterPro" id="IPR025857">
    <property type="entry name" value="MacB_PCD"/>
</dbReference>
<evidence type="ECO:0000256" key="3">
    <source>
        <dbReference type="ARBA" id="ARBA00022692"/>
    </source>
</evidence>
<dbReference type="AlphaFoldDB" id="A0A2S9H4N5"/>
<evidence type="ECO:0000256" key="5">
    <source>
        <dbReference type="ARBA" id="ARBA00023136"/>
    </source>
</evidence>
<dbReference type="GO" id="GO:0022857">
    <property type="term" value="F:transmembrane transporter activity"/>
    <property type="evidence" value="ECO:0007669"/>
    <property type="project" value="TreeGrafter"/>
</dbReference>
<dbReference type="InterPro" id="IPR050250">
    <property type="entry name" value="Macrolide_Exporter_MacB"/>
</dbReference>
<dbReference type="PANTHER" id="PTHR30572">
    <property type="entry name" value="MEMBRANE COMPONENT OF TRANSPORTER-RELATED"/>
    <property type="match status" value="1"/>
</dbReference>
<feature type="transmembrane region" description="Helical" evidence="7">
    <location>
        <begin position="341"/>
        <end position="368"/>
    </location>
</feature>
<accession>A0A2S9H4N5</accession>
<evidence type="ECO:0000313" key="10">
    <source>
        <dbReference type="EMBL" id="PRC94950.1"/>
    </source>
</evidence>
<feature type="transmembrane region" description="Helical" evidence="7">
    <location>
        <begin position="21"/>
        <end position="45"/>
    </location>
</feature>
<proteinExistence type="inferred from homology"/>
<feature type="domain" description="MacB-like periplasmic core" evidence="9">
    <location>
        <begin position="20"/>
        <end position="243"/>
    </location>
</feature>
<evidence type="ECO:0000313" key="11">
    <source>
        <dbReference type="Proteomes" id="UP000237839"/>
    </source>
</evidence>
<evidence type="ECO:0000256" key="2">
    <source>
        <dbReference type="ARBA" id="ARBA00022475"/>
    </source>
</evidence>
<name>A0A2S9H4N5_9BURK</name>
<feature type="transmembrane region" description="Helical" evidence="7">
    <location>
        <begin position="295"/>
        <end position="320"/>
    </location>
</feature>
<evidence type="ECO:0000256" key="7">
    <source>
        <dbReference type="SAM" id="Phobius"/>
    </source>
</evidence>
<dbReference type="PANTHER" id="PTHR30572:SF4">
    <property type="entry name" value="ABC TRANSPORTER PERMEASE YTRF"/>
    <property type="match status" value="1"/>
</dbReference>
<keyword evidence="5 7" id="KW-0472">Membrane</keyword>
<protein>
    <submittedName>
        <fullName evidence="10">FtsX-like permease family</fullName>
    </submittedName>
</protein>
<feature type="transmembrane region" description="Helical" evidence="7">
    <location>
        <begin position="767"/>
        <end position="786"/>
    </location>
</feature>
<comment type="subcellular location">
    <subcellularLocation>
        <location evidence="1">Cell membrane</location>
        <topology evidence="1">Multi-pass membrane protein</topology>
    </subcellularLocation>
</comment>
<dbReference type="Proteomes" id="UP000237839">
    <property type="component" value="Unassembled WGS sequence"/>
</dbReference>
<evidence type="ECO:0000259" key="8">
    <source>
        <dbReference type="Pfam" id="PF02687"/>
    </source>
</evidence>
<dbReference type="Pfam" id="PF12704">
    <property type="entry name" value="MacB_PCD"/>
    <property type="match status" value="2"/>
</dbReference>
<comment type="caution">
    <text evidence="10">The sequence shown here is derived from an EMBL/GenBank/DDBJ whole genome shotgun (WGS) entry which is preliminary data.</text>
</comment>
<dbReference type="InterPro" id="IPR003838">
    <property type="entry name" value="ABC3_permease_C"/>
</dbReference>
<evidence type="ECO:0000256" key="4">
    <source>
        <dbReference type="ARBA" id="ARBA00022989"/>
    </source>
</evidence>
<sequence length="803" mass="87371">MNLRDFRIGWRLLINEPVYSVMVVFGLTLGFAACFLLLGFVRYSFNYDAQVPDREHVYSVKQRINLISAPPIWTDGIQFPFSAIAKKSGLVIMTSFVHQIDALIVAENHTEIRSQKIELSAVEPDFPQLFGIQALEGDLQAALTKPDAIALTLSTAQKIFGETQILHKIVKIDEKSYQVAALLPDPPSNTMEPYLALVGTNTAAWPEADRASYVNNWDDGVGKLYLKLRVGATPAALENVLQDAVDRFGQLSKMGPDALRKRGGIKLQDMRIVSLADSYFDQDLNRHGAWGNKNVVIGLAVVAILILLLAAINYVNLAIVRTLRRQREIGLRKVLGASVHHIIGNFMAEALLVSVVATTLGILLAWLLLPLFSELMARKLDALFTSQNLMLCALFGLIVGLVTGIYPAWIALRVRAAESVAGRGNLETASGLWIRRVLTVMQFSVAMGFAGLTLAILWQTNYSRKSNPGFDPTQLVVIRMSIDLNDPIGVAFRDQLEHLPGVTGVAASLNPPANSSHKSANSVKSKTGQEVVLSSQDISPNFFDVVGVKPRAGRLFDPRLDQAANNHVILNWQAAQALGFASPEAAIGQMVSWGGDMTKQIIGIAPDIRHQSNRETAQAVVYLLSSRMTVLTVRSTGDFASLEKAVATIWTHSFPTDDMVMRRAQDVVAENYADDLRLAKLLAAASVLAIAIAAFGIYVLSAYSVQRRTREIVLRKLYGANGGAIAGLLAREFGILVAISALIGLPIAAVASEKYLAEFVERAPMGVWPLVGALALACVVAFFGILRHALLAIRMSPVVALRI</sequence>
<gene>
    <name evidence="10" type="ORF">S2091_0145</name>
</gene>
<dbReference type="RefSeq" id="WP_105529861.1">
    <property type="nucleotide sequence ID" value="NZ_PUGF01000001.1"/>
</dbReference>
<feature type="transmembrane region" description="Helical" evidence="7">
    <location>
        <begin position="388"/>
        <end position="412"/>
    </location>
</feature>
<dbReference type="GO" id="GO:0005886">
    <property type="term" value="C:plasma membrane"/>
    <property type="evidence" value="ECO:0007669"/>
    <property type="project" value="UniProtKB-SubCell"/>
</dbReference>